<proteinExistence type="predicted"/>
<protein>
    <submittedName>
        <fullName evidence="2">Uncharacterized protein</fullName>
    </submittedName>
</protein>
<keyword evidence="2" id="KW-0614">Plasmid</keyword>
<keyword evidence="1" id="KW-0472">Membrane</keyword>
<dbReference type="AlphaFoldDB" id="A0AAU9DKQ8"/>
<feature type="transmembrane region" description="Helical" evidence="1">
    <location>
        <begin position="36"/>
        <end position="56"/>
    </location>
</feature>
<evidence type="ECO:0000313" key="3">
    <source>
        <dbReference type="Proteomes" id="UP001348817"/>
    </source>
</evidence>
<geneLocation type="plasmid" evidence="2 3">
    <name>pFA12</name>
</geneLocation>
<evidence type="ECO:0000256" key="1">
    <source>
        <dbReference type="SAM" id="Phobius"/>
    </source>
</evidence>
<keyword evidence="1" id="KW-0812">Transmembrane</keyword>
<evidence type="ECO:0000313" key="2">
    <source>
        <dbReference type="EMBL" id="BDD13110.1"/>
    </source>
</evidence>
<name>A0AAU9DKQ8_9BACT</name>
<sequence length="61" mass="6546">MKPTKKTVIIKTILAFLMITVLTTALNYAFNEDLQSSAVQALGAGVVGGIVIWINLKKQAV</sequence>
<keyword evidence="1" id="KW-1133">Transmembrane helix</keyword>
<dbReference type="RefSeq" id="WP_338396314.1">
    <property type="nucleotide sequence ID" value="NZ_AP025326.1"/>
</dbReference>
<reference evidence="2 3" key="1">
    <citation type="submission" date="2021-12" db="EMBL/GenBank/DDBJ databases">
        <title>Genome sequencing of bacteria with rrn-lacking chromosome and rrn-plasmid.</title>
        <authorList>
            <person name="Anda M."/>
            <person name="Iwasaki W."/>
        </authorList>
    </citation>
    <scope>NUCLEOTIDE SEQUENCE [LARGE SCALE GENOMIC DNA]</scope>
    <source>
        <strain evidence="2 3">DSM 100852</strain>
        <plasmid evidence="2 3">pFA12</plasmid>
    </source>
</reference>
<keyword evidence="3" id="KW-1185">Reference proteome</keyword>
<dbReference type="KEGG" id="fax:FUAX_55420"/>
<accession>A0AAU9DKQ8</accession>
<dbReference type="EMBL" id="AP025326">
    <property type="protein sequence ID" value="BDD13110.1"/>
    <property type="molecule type" value="Genomic_DNA"/>
</dbReference>
<gene>
    <name evidence="2" type="ORF">FUAX_55420</name>
</gene>
<organism evidence="2 3">
    <name type="scientific">Fulvitalea axinellae</name>
    <dbReference type="NCBI Taxonomy" id="1182444"/>
    <lineage>
        <taxon>Bacteria</taxon>
        <taxon>Pseudomonadati</taxon>
        <taxon>Bacteroidota</taxon>
        <taxon>Cytophagia</taxon>
        <taxon>Cytophagales</taxon>
        <taxon>Persicobacteraceae</taxon>
        <taxon>Fulvitalea</taxon>
    </lineage>
</organism>
<dbReference type="Proteomes" id="UP001348817">
    <property type="component" value="Plasmid pFA12"/>
</dbReference>
<feature type="transmembrane region" description="Helical" evidence="1">
    <location>
        <begin position="12"/>
        <end position="30"/>
    </location>
</feature>